<dbReference type="Proteomes" id="UP000738402">
    <property type="component" value="Unassembled WGS sequence"/>
</dbReference>
<feature type="compositionally biased region" description="Low complexity" evidence="1">
    <location>
        <begin position="1"/>
        <end position="12"/>
    </location>
</feature>
<name>A0AAN6I391_9ASCO</name>
<feature type="region of interest" description="Disordered" evidence="1">
    <location>
        <begin position="53"/>
        <end position="88"/>
    </location>
</feature>
<protein>
    <submittedName>
        <fullName evidence="2">Uncharacterized protein</fullName>
    </submittedName>
</protein>
<keyword evidence="4" id="KW-1185">Reference proteome</keyword>
<dbReference type="Proteomes" id="UP000697297">
    <property type="component" value="Unassembled WGS sequence"/>
</dbReference>
<evidence type="ECO:0000313" key="5">
    <source>
        <dbReference type="Proteomes" id="UP000738402"/>
    </source>
</evidence>
<evidence type="ECO:0000313" key="4">
    <source>
        <dbReference type="Proteomes" id="UP000697297"/>
    </source>
</evidence>
<dbReference type="EMBL" id="JAHLUH010000001">
    <property type="protein sequence ID" value="KAG7730553.1"/>
    <property type="molecule type" value="Genomic_DNA"/>
</dbReference>
<evidence type="ECO:0000313" key="3">
    <source>
        <dbReference type="EMBL" id="KAG7769063.1"/>
    </source>
</evidence>
<organism evidence="2 5">
    <name type="scientific">Ogataea haglerorum</name>
    <dbReference type="NCBI Taxonomy" id="1937702"/>
    <lineage>
        <taxon>Eukaryota</taxon>
        <taxon>Fungi</taxon>
        <taxon>Dikarya</taxon>
        <taxon>Ascomycota</taxon>
        <taxon>Saccharomycotina</taxon>
        <taxon>Pichiomycetes</taxon>
        <taxon>Pichiales</taxon>
        <taxon>Pichiaceae</taxon>
        <taxon>Ogataea</taxon>
    </lineage>
</organism>
<dbReference type="EMBL" id="JAHLUN010000001">
    <property type="protein sequence ID" value="KAG7769063.1"/>
    <property type="molecule type" value="Genomic_DNA"/>
</dbReference>
<gene>
    <name evidence="2" type="ORF">KL933_000348</name>
    <name evidence="3" type="ORF">KL946_000346</name>
</gene>
<evidence type="ECO:0000256" key="1">
    <source>
        <dbReference type="SAM" id="MobiDB-lite"/>
    </source>
</evidence>
<sequence length="210" mass="22209">MGTTTTQTSSTSVGPIDHQAGPRQRATGVHGFHPGRGAADCGVLQSARRGVHHPSEAFRPSGVRADPARSVSGPASEPAQDRQLSGHPAAAQVGVADYTCVWDMPQRGIPAAMACAGHILESMATGQFLRVCHVCAVRRPSGRELAARPVDKVHVVHCVSQPRDVHVPGADAAARAARGDAAICAEHRPSFVPARLQTAHDEERHHRQDH</sequence>
<dbReference type="AlphaFoldDB" id="A0AAN6I391"/>
<comment type="caution">
    <text evidence="2">The sequence shown here is derived from an EMBL/GenBank/DDBJ whole genome shotgun (WGS) entry which is preliminary data.</text>
</comment>
<reference evidence="2 4" key="1">
    <citation type="journal article" date="2021" name="G3 (Bethesda)">
        <title>Genomic diversity, chromosomal rearrangements, and interspecies hybridization in the ogataea polymorpha species complex.</title>
        <authorList>
            <person name="Hanson S.J."/>
            <person name="Cinneide E.O."/>
            <person name="Salzberg L.I."/>
            <person name="Wolfe K.H."/>
            <person name="McGowan J."/>
            <person name="Fitzpatrick D.A."/>
            <person name="Matlin K."/>
        </authorList>
    </citation>
    <scope>NUCLEOTIDE SEQUENCE</scope>
    <source>
        <strain evidence="3">81-436-3</strain>
        <strain evidence="2">83-405-1</strain>
    </source>
</reference>
<proteinExistence type="predicted"/>
<feature type="region of interest" description="Disordered" evidence="1">
    <location>
        <begin position="1"/>
        <end position="40"/>
    </location>
</feature>
<evidence type="ECO:0000313" key="2">
    <source>
        <dbReference type="EMBL" id="KAG7730553.1"/>
    </source>
</evidence>
<accession>A0AAN6I391</accession>